<reference evidence="1 2" key="2">
    <citation type="submission" date="2018-11" db="EMBL/GenBank/DDBJ databases">
        <authorList>
            <consortium name="Pathogen Informatics"/>
        </authorList>
    </citation>
    <scope>NUCLEOTIDE SEQUENCE [LARGE SCALE GENOMIC DNA]</scope>
    <source>
        <strain evidence="1 2">Egypt</strain>
    </source>
</reference>
<accession>A0A183B1H9</accession>
<reference evidence="3" key="1">
    <citation type="submission" date="2016-06" db="UniProtKB">
        <authorList>
            <consortium name="WormBaseParasite"/>
        </authorList>
    </citation>
    <scope>IDENTIFICATION</scope>
</reference>
<dbReference type="WBParaSite" id="ECPE_0001310201-mRNA-1">
    <property type="protein sequence ID" value="ECPE_0001310201-mRNA-1"/>
    <property type="gene ID" value="ECPE_0001310201"/>
</dbReference>
<dbReference type="InterPro" id="IPR027417">
    <property type="entry name" value="P-loop_NTPase"/>
</dbReference>
<dbReference type="Proteomes" id="UP000272942">
    <property type="component" value="Unassembled WGS sequence"/>
</dbReference>
<proteinExistence type="predicted"/>
<dbReference type="Gene3D" id="3.40.50.300">
    <property type="entry name" value="P-loop containing nucleotide triphosphate hydrolases"/>
    <property type="match status" value="1"/>
</dbReference>
<dbReference type="SUPFAM" id="SSF52540">
    <property type="entry name" value="P-loop containing nucleoside triphosphate hydrolases"/>
    <property type="match status" value="1"/>
</dbReference>
<name>A0A183B1H9_9TREM</name>
<sequence>MSMPNQGSRVGYPDGLLKVGIVTPKVLFDYSLLGSARLLAELIERCCLRRNPNGCDHIIIIKSSEMIPIGCCFEYRDDTILVSNCFTHDNHEMLQQFFAQFVKTLTTVYPEYEILHGSGVVNLRLEVFCEYLVSSLPDSVFEALTEENGDRTTVLFENSSQPPAATYNSRWMFVEEEAMFHINLSVFSIDRGAGALCDRKRCLSQILFQPHSHNSAIISYLESVIRIDTNLAPHAFNILSLILPTNYTENSYILVDTAQLAEQLEHSSVPVSDIALFLSKDLRANLEPFVCLLLDRLQFNQDDHTDVLNLLSELVEDPHGKEHVAHRLEDLIGVAVRTDRASIRQRLVDIAQQVDPIDWLNGNDQSLILMQAQEIHGTLSGHHVVDFIEFWKHHCDDISLTDHEVDLCSKILGDTANQQYFEEIGNLLLISNFRRKPGINLLPIVNVVKHNIELMRYPGIVDLLLYDATGGLIDCENFPDETRSDLYLLVNDATLSLQHRVNISKLIITMFGESLIYKYPISQIPFSIESLDLPRLLLVTCADKICESCDSTAEGAIAFLLQYYAKINQDVSIMKQLYKFRAGGTPKADVYLMLNALCLTKSLGLQVNLDDAEDTIQNDYLYRLLFSVMLKLYSRDRNLEEEAELASLLDGLQRSFDENENSSRRRVEIVMQLFISDSETFVEDLCFVNEVLYLLRTSPLALNRFFRKDFRVCKDESQLHVAKLQDILHSKQIKCTKEAVEQLNQFRRFYQRNIFYDILEQVEPGTSLDELLNFFTQLDSSEMDCTDRELFLASIPDNTGPSFWTPLLHEKMLHIYMTSGFNDRTDQTERVDDERAGANAYNEANNTNYCYTIKDIDVIAQSWMAEFQNGFIISPAVTIEEFFDRHLSEVNRRYKVDRQTTIVPVSTSSKQWILIAFHPQTDRNMVLYLDTRDPFQFSDDQTKMKELLQKSCSYATIREYFFPNGIRVPDSGPYVLLLDDETEELEVAQIVISCRFPPNEMFLSDSVDYDYVFRSVEFDFLVVQDITRRILQLFVNCAQPTVSSNEIIMNATDLRSLNVTAETPEPAITLSSLQHRNILEQLGVSNCQEENEKLYVHFNLAPEKMIRIEQTPLLKTAQMNVILEKSRLLFAAGWHHDSIRMALRNVNSTTRLSQLLCAFDIIADFRLREFDTDVALSNLLEQLAYVDTKTLQQRVHQLAIRCTFPEAQDKSRSKLCSELVTTNAHQNISYLNDSDVEMELEKVWDEYKNVHKWTKSQIREWANDVRTKESPVPLHLHTLIAVLMRGVQLTHGYTPRDAQLLALLCLLNARSDRGRLLQVDTGEGKTVTIAMF</sequence>
<organism evidence="3">
    <name type="scientific">Echinostoma caproni</name>
    <dbReference type="NCBI Taxonomy" id="27848"/>
    <lineage>
        <taxon>Eukaryota</taxon>
        <taxon>Metazoa</taxon>
        <taxon>Spiralia</taxon>
        <taxon>Lophotrochozoa</taxon>
        <taxon>Platyhelminthes</taxon>
        <taxon>Trematoda</taxon>
        <taxon>Digenea</taxon>
        <taxon>Plagiorchiida</taxon>
        <taxon>Echinostomata</taxon>
        <taxon>Echinostomatoidea</taxon>
        <taxon>Echinostomatidae</taxon>
        <taxon>Echinostoma</taxon>
    </lineage>
</organism>
<gene>
    <name evidence="1" type="ORF">ECPE_LOCUS13063</name>
</gene>
<evidence type="ECO:0000313" key="2">
    <source>
        <dbReference type="Proteomes" id="UP000272942"/>
    </source>
</evidence>
<keyword evidence="2" id="KW-1185">Reference proteome</keyword>
<protein>
    <submittedName>
        <fullName evidence="3">Rod_C domain-containing protein</fullName>
    </submittedName>
</protein>
<evidence type="ECO:0000313" key="1">
    <source>
        <dbReference type="EMBL" id="VDP90335.1"/>
    </source>
</evidence>
<evidence type="ECO:0000313" key="3">
    <source>
        <dbReference type="WBParaSite" id="ECPE_0001310201-mRNA-1"/>
    </source>
</evidence>
<dbReference type="EMBL" id="UZAN01054212">
    <property type="protein sequence ID" value="VDP90335.1"/>
    <property type="molecule type" value="Genomic_DNA"/>
</dbReference>